<feature type="domain" description="DUF7509" evidence="1">
    <location>
        <begin position="13"/>
        <end position="223"/>
    </location>
</feature>
<sequence>MSNLETYEGTPVRDVIIESISWANDSDVLVFLMGPYRLLDPSYLYPNGDDYPLPPDPLAPEDDDVAPDEIQSTLRSICREVSNETQATLFIASDVDIPTKQNVAGEALDEPGMAVIDQSVAFANASEGNVFVFTKAGLTTGAGAEAGAVPEYFQLRDPESRLRDPKTFCIFSEAERSSDDTNTYNPTFSSASIDEMDDAYSLRFRYFVNREELEDKLIDFIESYVTPLSHN</sequence>
<evidence type="ECO:0000259" key="1">
    <source>
        <dbReference type="Pfam" id="PF24349"/>
    </source>
</evidence>
<reference evidence="2 3" key="1">
    <citation type="journal article" date="2014" name="Front. Microbiol.">
        <title>Population and genomic analysis of the genus Halorubrum.</title>
        <authorList>
            <person name="Fullmer M.S."/>
            <person name="Soucy S.M."/>
            <person name="Swithers K.S."/>
            <person name="Makkay A.M."/>
            <person name="Wheeler R."/>
            <person name="Ventosa A."/>
            <person name="Gogarten J.P."/>
            <person name="Papke R.T."/>
        </authorList>
    </citation>
    <scope>NUCLEOTIDE SEQUENCE [LARGE SCALE GENOMIC DNA]</scope>
    <source>
        <strain evidence="2 3">C49</strain>
    </source>
</reference>
<gene>
    <name evidence="2" type="ORF">DJ69_12815</name>
</gene>
<dbReference type="OrthoDB" id="202387at2157"/>
<name>A0A2G1WH16_9EURY</name>
<organism evidence="2 3">
    <name type="scientific">Halorubrum persicum</name>
    <dbReference type="NCBI Taxonomy" id="1383844"/>
    <lineage>
        <taxon>Archaea</taxon>
        <taxon>Methanobacteriati</taxon>
        <taxon>Methanobacteriota</taxon>
        <taxon>Stenosarchaea group</taxon>
        <taxon>Halobacteria</taxon>
        <taxon>Halobacteriales</taxon>
        <taxon>Haloferacaceae</taxon>
        <taxon>Halorubrum</taxon>
    </lineage>
</organism>
<protein>
    <recommendedName>
        <fullName evidence="1">DUF7509 domain-containing protein</fullName>
    </recommendedName>
</protein>
<dbReference type="AlphaFoldDB" id="A0A2G1WH16"/>
<dbReference type="Pfam" id="PF24349">
    <property type="entry name" value="DUF7509"/>
    <property type="match status" value="1"/>
</dbReference>
<accession>A0A2G1WH16</accession>
<evidence type="ECO:0000313" key="3">
    <source>
        <dbReference type="Proteomes" id="UP000222824"/>
    </source>
</evidence>
<evidence type="ECO:0000313" key="2">
    <source>
        <dbReference type="EMBL" id="PHQ38260.1"/>
    </source>
</evidence>
<comment type="caution">
    <text evidence="2">The sequence shown here is derived from an EMBL/GenBank/DDBJ whole genome shotgun (WGS) entry which is preliminary data.</text>
</comment>
<proteinExistence type="predicted"/>
<dbReference type="EMBL" id="NHOA01000113">
    <property type="protein sequence ID" value="PHQ38260.1"/>
    <property type="molecule type" value="Genomic_DNA"/>
</dbReference>
<dbReference type="InterPro" id="IPR055931">
    <property type="entry name" value="DUF7509"/>
</dbReference>
<dbReference type="Proteomes" id="UP000222824">
    <property type="component" value="Unassembled WGS sequence"/>
</dbReference>
<keyword evidence="3" id="KW-1185">Reference proteome</keyword>